<name>M2UWL5_COCH5</name>
<dbReference type="eggNOG" id="KOG1721">
    <property type="taxonomic scope" value="Eukaryota"/>
</dbReference>
<keyword evidence="6" id="KW-0805">Transcription regulation</keyword>
<keyword evidence="13" id="KW-1185">Reference proteome</keyword>
<dbReference type="SUPFAM" id="SSF57667">
    <property type="entry name" value="beta-beta-alpha zinc fingers"/>
    <property type="match status" value="1"/>
</dbReference>
<evidence type="ECO:0000256" key="5">
    <source>
        <dbReference type="ARBA" id="ARBA00022833"/>
    </source>
</evidence>
<evidence type="ECO:0000259" key="10">
    <source>
        <dbReference type="PROSITE" id="PS50048"/>
    </source>
</evidence>
<keyword evidence="2" id="KW-0479">Metal-binding</keyword>
<dbReference type="FunFam" id="3.30.160.60:FF:001289">
    <property type="entry name" value="Zinc finger protein 574"/>
    <property type="match status" value="1"/>
</dbReference>
<evidence type="ECO:0000256" key="3">
    <source>
        <dbReference type="ARBA" id="ARBA00022737"/>
    </source>
</evidence>
<dbReference type="PROSITE" id="PS50157">
    <property type="entry name" value="ZINC_FINGER_C2H2_2"/>
    <property type="match status" value="2"/>
</dbReference>
<gene>
    <name evidence="12" type="ORF">COCHEDRAFT_1151501</name>
</gene>
<dbReference type="PROSITE" id="PS00028">
    <property type="entry name" value="ZINC_FINGER_C2H2_1"/>
    <property type="match status" value="2"/>
</dbReference>
<keyword evidence="4 9" id="KW-0863">Zinc-finger</keyword>
<dbReference type="HOGENOM" id="CLU_924350_0_0_1"/>
<dbReference type="EMBL" id="KB445569">
    <property type="protein sequence ID" value="EMD97926.1"/>
    <property type="molecule type" value="Genomic_DNA"/>
</dbReference>
<evidence type="ECO:0000256" key="2">
    <source>
        <dbReference type="ARBA" id="ARBA00022723"/>
    </source>
</evidence>
<protein>
    <recommendedName>
        <fullName evidence="14">C2H2-type domain-containing protein</fullName>
    </recommendedName>
</protein>
<reference evidence="13" key="2">
    <citation type="journal article" date="2013" name="PLoS Genet.">
        <title>Comparative genome structure, secondary metabolite, and effector coding capacity across Cochliobolus pathogens.</title>
        <authorList>
            <person name="Condon B.J."/>
            <person name="Leng Y."/>
            <person name="Wu D."/>
            <person name="Bushley K.E."/>
            <person name="Ohm R.A."/>
            <person name="Otillar R."/>
            <person name="Martin J."/>
            <person name="Schackwitz W."/>
            <person name="Grimwood J."/>
            <person name="MohdZainudin N."/>
            <person name="Xue C."/>
            <person name="Wang R."/>
            <person name="Manning V.A."/>
            <person name="Dhillon B."/>
            <person name="Tu Z.J."/>
            <person name="Steffenson B.J."/>
            <person name="Salamov A."/>
            <person name="Sun H."/>
            <person name="Lowry S."/>
            <person name="LaButti K."/>
            <person name="Han J."/>
            <person name="Copeland A."/>
            <person name="Lindquist E."/>
            <person name="Barry K."/>
            <person name="Schmutz J."/>
            <person name="Baker S.E."/>
            <person name="Ciuffetti L.M."/>
            <person name="Grigoriev I.V."/>
            <person name="Zhong S."/>
            <person name="Turgeon B.G."/>
        </authorList>
    </citation>
    <scope>NUCLEOTIDE SEQUENCE [LARGE SCALE GENOMIC DNA]</scope>
    <source>
        <strain evidence="13">C5 / ATCC 48332 / race O</strain>
    </source>
</reference>
<sequence length="322" mass="35651">MASDPASLTCEHCGDTFLRREHWARHMRRHSGIKPFQCEVCSKSFARRDTLVRHSSIHHHGDQIPNIPRRCVQACLSCARLKQRCRGGLPCARCQQAGTKCTYSQGKATSVRDFSSRTSETLTTRVDAVMSSPAPLDQYPSDANSQSSGLHVMNRQPLEAPEQTALYHNTSNPTGSSAIDSQGRLSFSPIVASHPTPMPATFTPSSLENGAALFTSDQWDSSLSHYGDTAMDEFAAGWDPMTACFPFWLVPEGLGDVLDTPCDIRNHNQQCSVETLSHPPDYRMQSQEPLTKFLRNAMPGQHIVFCSYTPCTGLCRSLLRVF</sequence>
<evidence type="ECO:0000256" key="6">
    <source>
        <dbReference type="ARBA" id="ARBA00023015"/>
    </source>
</evidence>
<evidence type="ECO:0000256" key="4">
    <source>
        <dbReference type="ARBA" id="ARBA00022771"/>
    </source>
</evidence>
<dbReference type="Proteomes" id="UP000016936">
    <property type="component" value="Unassembled WGS sequence"/>
</dbReference>
<dbReference type="PROSITE" id="PS00463">
    <property type="entry name" value="ZN2_CY6_FUNGAL_1"/>
    <property type="match status" value="1"/>
</dbReference>
<accession>M2UWL5</accession>
<dbReference type="SUPFAM" id="SSF57701">
    <property type="entry name" value="Zn2/Cys6 DNA-binding domain"/>
    <property type="match status" value="1"/>
</dbReference>
<dbReference type="SMART" id="SM00066">
    <property type="entry name" value="GAL4"/>
    <property type="match status" value="1"/>
</dbReference>
<dbReference type="PROSITE" id="PS50048">
    <property type="entry name" value="ZN2_CY6_FUNGAL_2"/>
    <property type="match status" value="1"/>
</dbReference>
<keyword evidence="8" id="KW-0539">Nucleus</keyword>
<dbReference type="Pfam" id="PF00172">
    <property type="entry name" value="Zn_clus"/>
    <property type="match status" value="1"/>
</dbReference>
<dbReference type="AlphaFoldDB" id="M2UWL5"/>
<keyword evidence="7" id="KW-0804">Transcription</keyword>
<dbReference type="STRING" id="701091.M2UWL5"/>
<feature type="domain" description="C2H2-type" evidence="11">
    <location>
        <begin position="8"/>
        <end position="35"/>
    </location>
</feature>
<dbReference type="SMART" id="SM00355">
    <property type="entry name" value="ZnF_C2H2"/>
    <property type="match status" value="2"/>
</dbReference>
<evidence type="ECO:0000256" key="1">
    <source>
        <dbReference type="ARBA" id="ARBA00004123"/>
    </source>
</evidence>
<evidence type="ECO:0000256" key="7">
    <source>
        <dbReference type="ARBA" id="ARBA00023163"/>
    </source>
</evidence>
<dbReference type="OrthoDB" id="3689632at2759"/>
<evidence type="ECO:0000313" key="12">
    <source>
        <dbReference type="EMBL" id="EMD97926.1"/>
    </source>
</evidence>
<organism evidence="12 13">
    <name type="scientific">Cochliobolus heterostrophus (strain C5 / ATCC 48332 / race O)</name>
    <name type="common">Southern corn leaf blight fungus</name>
    <name type="synonym">Bipolaris maydis</name>
    <dbReference type="NCBI Taxonomy" id="701091"/>
    <lineage>
        <taxon>Eukaryota</taxon>
        <taxon>Fungi</taxon>
        <taxon>Dikarya</taxon>
        <taxon>Ascomycota</taxon>
        <taxon>Pezizomycotina</taxon>
        <taxon>Dothideomycetes</taxon>
        <taxon>Pleosporomycetidae</taxon>
        <taxon>Pleosporales</taxon>
        <taxon>Pleosporineae</taxon>
        <taxon>Pleosporaceae</taxon>
        <taxon>Bipolaris</taxon>
    </lineage>
</organism>
<feature type="domain" description="C2H2-type" evidence="11">
    <location>
        <begin position="36"/>
        <end position="64"/>
    </location>
</feature>
<dbReference type="GO" id="GO:0005634">
    <property type="term" value="C:nucleus"/>
    <property type="evidence" value="ECO:0007669"/>
    <property type="project" value="UniProtKB-SubCell"/>
</dbReference>
<feature type="domain" description="Zn(2)-C6 fungal-type" evidence="10">
    <location>
        <begin position="74"/>
        <end position="103"/>
    </location>
</feature>
<evidence type="ECO:0000256" key="9">
    <source>
        <dbReference type="PROSITE-ProRule" id="PRU00042"/>
    </source>
</evidence>
<dbReference type="InterPro" id="IPR036236">
    <property type="entry name" value="Znf_C2H2_sf"/>
</dbReference>
<keyword evidence="3" id="KW-0677">Repeat</keyword>
<evidence type="ECO:0000259" key="11">
    <source>
        <dbReference type="PROSITE" id="PS50157"/>
    </source>
</evidence>
<evidence type="ECO:0000313" key="13">
    <source>
        <dbReference type="Proteomes" id="UP000016936"/>
    </source>
</evidence>
<dbReference type="Pfam" id="PF00096">
    <property type="entry name" value="zf-C2H2"/>
    <property type="match status" value="1"/>
</dbReference>
<dbReference type="GO" id="GO:0008270">
    <property type="term" value="F:zinc ion binding"/>
    <property type="evidence" value="ECO:0007669"/>
    <property type="project" value="UniProtKB-KW"/>
</dbReference>
<proteinExistence type="predicted"/>
<comment type="subcellular location">
    <subcellularLocation>
        <location evidence="1">Nucleus</location>
    </subcellularLocation>
</comment>
<evidence type="ECO:0008006" key="14">
    <source>
        <dbReference type="Google" id="ProtNLM"/>
    </source>
</evidence>
<dbReference type="InterPro" id="IPR013087">
    <property type="entry name" value="Znf_C2H2_type"/>
</dbReference>
<dbReference type="InterPro" id="IPR001138">
    <property type="entry name" value="Zn2Cys6_DnaBD"/>
</dbReference>
<evidence type="ECO:0000256" key="8">
    <source>
        <dbReference type="ARBA" id="ARBA00023242"/>
    </source>
</evidence>
<dbReference type="InterPro" id="IPR036864">
    <property type="entry name" value="Zn2-C6_fun-type_DNA-bd_sf"/>
</dbReference>
<keyword evidence="5" id="KW-0862">Zinc</keyword>
<dbReference type="Gene3D" id="3.30.160.60">
    <property type="entry name" value="Classic Zinc Finger"/>
    <property type="match status" value="2"/>
</dbReference>
<reference evidence="12 13" key="1">
    <citation type="journal article" date="2012" name="PLoS Pathog.">
        <title>Diverse lifestyles and strategies of plant pathogenesis encoded in the genomes of eighteen Dothideomycetes fungi.</title>
        <authorList>
            <person name="Ohm R.A."/>
            <person name="Feau N."/>
            <person name="Henrissat B."/>
            <person name="Schoch C.L."/>
            <person name="Horwitz B.A."/>
            <person name="Barry K.W."/>
            <person name="Condon B.J."/>
            <person name="Copeland A.C."/>
            <person name="Dhillon B."/>
            <person name="Glaser F."/>
            <person name="Hesse C.N."/>
            <person name="Kosti I."/>
            <person name="LaButti K."/>
            <person name="Lindquist E.A."/>
            <person name="Lucas S."/>
            <person name="Salamov A.A."/>
            <person name="Bradshaw R.E."/>
            <person name="Ciuffetti L."/>
            <person name="Hamelin R.C."/>
            <person name="Kema G.H.J."/>
            <person name="Lawrence C."/>
            <person name="Scott J.A."/>
            <person name="Spatafora J.W."/>
            <person name="Turgeon B.G."/>
            <person name="de Wit P.J.G.M."/>
            <person name="Zhong S."/>
            <person name="Goodwin S.B."/>
            <person name="Grigoriev I.V."/>
        </authorList>
    </citation>
    <scope>NUCLEOTIDE SEQUENCE [LARGE SCALE GENOMIC DNA]</scope>
    <source>
        <strain evidence="13">C5 / ATCC 48332 / race O</strain>
    </source>
</reference>
<dbReference type="CDD" id="cd00067">
    <property type="entry name" value="GAL4"/>
    <property type="match status" value="1"/>
</dbReference>
<dbReference type="PANTHER" id="PTHR47660">
    <property type="entry name" value="TRANSCRIPTION FACTOR WITH C2H2 AND ZN(2)-CYS(6) DNA BINDING DOMAIN (EUROFUNG)-RELATED-RELATED"/>
    <property type="match status" value="1"/>
</dbReference>
<dbReference type="GO" id="GO:0000981">
    <property type="term" value="F:DNA-binding transcription factor activity, RNA polymerase II-specific"/>
    <property type="evidence" value="ECO:0007669"/>
    <property type="project" value="InterPro"/>
</dbReference>
<dbReference type="Gene3D" id="4.10.240.10">
    <property type="entry name" value="Zn(2)-C6 fungal-type DNA-binding domain"/>
    <property type="match status" value="1"/>
</dbReference>